<feature type="signal peptide" evidence="1">
    <location>
        <begin position="1"/>
        <end position="17"/>
    </location>
</feature>
<keyword evidence="1" id="KW-0732">Signal</keyword>
<proteinExistence type="predicted"/>
<sequence length="41" mass="4458">MSAALFLASVLRIKSQGLCTYVTVAGCVHYNLSSLKSQQRI</sequence>
<reference evidence="2" key="1">
    <citation type="submission" date="2014-11" db="EMBL/GenBank/DDBJ databases">
        <authorList>
            <person name="Amaro Gonzalez C."/>
        </authorList>
    </citation>
    <scope>NUCLEOTIDE SEQUENCE</scope>
</reference>
<accession>A0A0E9PXS7</accession>
<reference evidence="2" key="2">
    <citation type="journal article" date="2015" name="Fish Shellfish Immunol.">
        <title>Early steps in the European eel (Anguilla anguilla)-Vibrio vulnificus interaction in the gills: Role of the RtxA13 toxin.</title>
        <authorList>
            <person name="Callol A."/>
            <person name="Pajuelo D."/>
            <person name="Ebbesson L."/>
            <person name="Teles M."/>
            <person name="MacKenzie S."/>
            <person name="Amaro C."/>
        </authorList>
    </citation>
    <scope>NUCLEOTIDE SEQUENCE</scope>
</reference>
<name>A0A0E9PXS7_ANGAN</name>
<dbReference type="EMBL" id="GBXM01099702">
    <property type="protein sequence ID" value="JAH08875.1"/>
    <property type="molecule type" value="Transcribed_RNA"/>
</dbReference>
<evidence type="ECO:0000256" key="1">
    <source>
        <dbReference type="SAM" id="SignalP"/>
    </source>
</evidence>
<organism evidence="2">
    <name type="scientific">Anguilla anguilla</name>
    <name type="common">European freshwater eel</name>
    <name type="synonym">Muraena anguilla</name>
    <dbReference type="NCBI Taxonomy" id="7936"/>
    <lineage>
        <taxon>Eukaryota</taxon>
        <taxon>Metazoa</taxon>
        <taxon>Chordata</taxon>
        <taxon>Craniata</taxon>
        <taxon>Vertebrata</taxon>
        <taxon>Euteleostomi</taxon>
        <taxon>Actinopterygii</taxon>
        <taxon>Neopterygii</taxon>
        <taxon>Teleostei</taxon>
        <taxon>Anguilliformes</taxon>
        <taxon>Anguillidae</taxon>
        <taxon>Anguilla</taxon>
    </lineage>
</organism>
<dbReference type="AlphaFoldDB" id="A0A0E9PXS7"/>
<feature type="chain" id="PRO_5002431572" evidence="1">
    <location>
        <begin position="18"/>
        <end position="41"/>
    </location>
</feature>
<protein>
    <submittedName>
        <fullName evidence="2">Uncharacterized protein</fullName>
    </submittedName>
</protein>
<evidence type="ECO:0000313" key="2">
    <source>
        <dbReference type="EMBL" id="JAH08875.1"/>
    </source>
</evidence>